<feature type="region of interest" description="Disordered" evidence="1">
    <location>
        <begin position="412"/>
        <end position="487"/>
    </location>
</feature>
<name>A0A0D3J082_EMIH1</name>
<dbReference type="HOGENOM" id="CLU_390012_0_0_1"/>
<reference evidence="2" key="2">
    <citation type="submission" date="2024-10" db="UniProtKB">
        <authorList>
            <consortium name="EnsemblProtists"/>
        </authorList>
    </citation>
    <scope>IDENTIFICATION</scope>
</reference>
<organism evidence="2 3">
    <name type="scientific">Emiliania huxleyi (strain CCMP1516)</name>
    <dbReference type="NCBI Taxonomy" id="280463"/>
    <lineage>
        <taxon>Eukaryota</taxon>
        <taxon>Haptista</taxon>
        <taxon>Haptophyta</taxon>
        <taxon>Prymnesiophyceae</taxon>
        <taxon>Isochrysidales</taxon>
        <taxon>Noelaerhabdaceae</taxon>
        <taxon>Emiliania</taxon>
    </lineage>
</organism>
<evidence type="ECO:0008006" key="4">
    <source>
        <dbReference type="Google" id="ProtNLM"/>
    </source>
</evidence>
<dbReference type="GeneID" id="17263082"/>
<evidence type="ECO:0000313" key="3">
    <source>
        <dbReference type="Proteomes" id="UP000013827"/>
    </source>
</evidence>
<dbReference type="PaxDb" id="2903-EOD16917"/>
<accession>A0A0D3J082</accession>
<dbReference type="AlphaFoldDB" id="A0A0D3J082"/>
<dbReference type="EnsemblProtists" id="EOD16917">
    <property type="protein sequence ID" value="EOD16917"/>
    <property type="gene ID" value="EMIHUDRAFT_118830"/>
</dbReference>
<reference evidence="3" key="1">
    <citation type="journal article" date="2013" name="Nature">
        <title>Pan genome of the phytoplankton Emiliania underpins its global distribution.</title>
        <authorList>
            <person name="Read B.A."/>
            <person name="Kegel J."/>
            <person name="Klute M.J."/>
            <person name="Kuo A."/>
            <person name="Lefebvre S.C."/>
            <person name="Maumus F."/>
            <person name="Mayer C."/>
            <person name="Miller J."/>
            <person name="Monier A."/>
            <person name="Salamov A."/>
            <person name="Young J."/>
            <person name="Aguilar M."/>
            <person name="Claverie J.M."/>
            <person name="Frickenhaus S."/>
            <person name="Gonzalez K."/>
            <person name="Herman E.K."/>
            <person name="Lin Y.C."/>
            <person name="Napier J."/>
            <person name="Ogata H."/>
            <person name="Sarno A.F."/>
            <person name="Shmutz J."/>
            <person name="Schroeder D."/>
            <person name="de Vargas C."/>
            <person name="Verret F."/>
            <person name="von Dassow P."/>
            <person name="Valentin K."/>
            <person name="Van de Peer Y."/>
            <person name="Wheeler G."/>
            <person name="Dacks J.B."/>
            <person name="Delwiche C.F."/>
            <person name="Dyhrman S.T."/>
            <person name="Glockner G."/>
            <person name="John U."/>
            <person name="Richards T."/>
            <person name="Worden A.Z."/>
            <person name="Zhang X."/>
            <person name="Grigoriev I.V."/>
            <person name="Allen A.E."/>
            <person name="Bidle K."/>
            <person name="Borodovsky M."/>
            <person name="Bowler C."/>
            <person name="Brownlee C."/>
            <person name="Cock J.M."/>
            <person name="Elias M."/>
            <person name="Gladyshev V.N."/>
            <person name="Groth M."/>
            <person name="Guda C."/>
            <person name="Hadaegh A."/>
            <person name="Iglesias-Rodriguez M.D."/>
            <person name="Jenkins J."/>
            <person name="Jones B.M."/>
            <person name="Lawson T."/>
            <person name="Leese F."/>
            <person name="Lindquist E."/>
            <person name="Lobanov A."/>
            <person name="Lomsadze A."/>
            <person name="Malik S.B."/>
            <person name="Marsh M.E."/>
            <person name="Mackinder L."/>
            <person name="Mock T."/>
            <person name="Mueller-Roeber B."/>
            <person name="Pagarete A."/>
            <person name="Parker M."/>
            <person name="Probert I."/>
            <person name="Quesneville H."/>
            <person name="Raines C."/>
            <person name="Rensing S.A."/>
            <person name="Riano-Pachon D.M."/>
            <person name="Richier S."/>
            <person name="Rokitta S."/>
            <person name="Shiraiwa Y."/>
            <person name="Soanes D.M."/>
            <person name="van der Giezen M."/>
            <person name="Wahlund T.M."/>
            <person name="Williams B."/>
            <person name="Wilson W."/>
            <person name="Wolfe G."/>
            <person name="Wurch L.L."/>
        </authorList>
    </citation>
    <scope>NUCLEOTIDE SEQUENCE</scope>
</reference>
<feature type="compositionally biased region" description="Basic and acidic residues" evidence="1">
    <location>
        <begin position="459"/>
        <end position="479"/>
    </location>
</feature>
<evidence type="ECO:0000256" key="1">
    <source>
        <dbReference type="SAM" id="MobiDB-lite"/>
    </source>
</evidence>
<sequence>MWQPGPAPPPPAVVLPEAQGVLAGAAGFVSRDMSDPPCISIVPAVVGDVARAPARAAQLWLCSSLMAGGKCPHFCTSVRQNNIIEPFALFVTSCYNKTDLYQSAVDGMAGHVESTMHQFVDHVENSNYMPAFRAVARQIGKAGGSVVAALAMEPLQKLLTGAVYTFNASKTYEAAYVRKSYNLTKNSNKAYEVVFKNSAGAEVSRLLVCVPYEFGCLISNNACLAAYNREGVSEIFASYLWAEARTGSSMVSFENAPLYLHLARTRNTRDAAIVRVHLYEWFRLGPAEVIKAPREHLCRTYSSFNEAAALVSRELYGELLVFWEAWEIYVRLGPVQREHLGTLECRVFVHSRKALYTRASPRLAAHAVVPLPEEDGTGEWVQIGLLRPFVPPGIVISRAEVEAKVEELISEGRHNMSRNSGGARGRRHKGVHRPDQQAEGGCPDGHAAPASRLGGERAPAADERGASSELAVLDREMPRDLAGPGAREAQLERRLQPLGEALSALARATQLDDLGASCPLPPTECSGVGAAAPAPAAAEEPQPVVGASIAWAAASRLRPPRAHRQMPAVSPGCKFVFRCAQCNTMLALALPASYVGNTAVADCAKCGALLDVNVTKDRRRSDRFRELLSAPPAAPRRLAQGPTGMRAPSTATTCTHGAARVLTEEKPLRDDEAERRVGVLTTVFVNRHVSIASVLVGRDASDGAAAER</sequence>
<dbReference type="KEGG" id="ehx:EMIHUDRAFT_118830"/>
<protein>
    <recommendedName>
        <fullName evidence="4">LITAF domain-containing protein</fullName>
    </recommendedName>
</protein>
<proteinExistence type="predicted"/>
<dbReference type="Proteomes" id="UP000013827">
    <property type="component" value="Unassembled WGS sequence"/>
</dbReference>
<dbReference type="RefSeq" id="XP_005769346.1">
    <property type="nucleotide sequence ID" value="XM_005769289.1"/>
</dbReference>
<keyword evidence="3" id="KW-1185">Reference proteome</keyword>
<evidence type="ECO:0000313" key="2">
    <source>
        <dbReference type="EnsemblProtists" id="EOD16917"/>
    </source>
</evidence>